<sequence>MKIFLISLLVFSFVGSALGRDKIDRMNAVTPGSFTPDIVKWNDEPILPNGAQSAVLVGDPNRAGVFIAWLKFPPNYPIPPHKHPFTEVITVLRGKLFHF</sequence>
<dbReference type="Proteomes" id="UP001162030">
    <property type="component" value="Chromosome"/>
</dbReference>
<dbReference type="Gene3D" id="2.60.120.10">
    <property type="entry name" value="Jelly Rolls"/>
    <property type="match status" value="1"/>
</dbReference>
<evidence type="ECO:0000313" key="1">
    <source>
        <dbReference type="EMBL" id="CAI8778507.1"/>
    </source>
</evidence>
<dbReference type="RefSeq" id="WP_317963747.1">
    <property type="nucleotide sequence ID" value="NZ_OX458333.1"/>
</dbReference>
<dbReference type="EMBL" id="OX458333">
    <property type="protein sequence ID" value="CAI8778507.1"/>
    <property type="molecule type" value="Genomic_DNA"/>
</dbReference>
<name>A0ABM9HYY8_9GAMM</name>
<dbReference type="CDD" id="cd06989">
    <property type="entry name" value="cupin_DRT102"/>
    <property type="match status" value="1"/>
</dbReference>
<keyword evidence="2" id="KW-1185">Reference proteome</keyword>
<organism evidence="1 2">
    <name type="scientific">Methylocaldum szegediense</name>
    <dbReference type="NCBI Taxonomy" id="73780"/>
    <lineage>
        <taxon>Bacteria</taxon>
        <taxon>Pseudomonadati</taxon>
        <taxon>Pseudomonadota</taxon>
        <taxon>Gammaproteobacteria</taxon>
        <taxon>Methylococcales</taxon>
        <taxon>Methylococcaceae</taxon>
        <taxon>Methylocaldum</taxon>
    </lineage>
</organism>
<evidence type="ECO:0008006" key="3">
    <source>
        <dbReference type="Google" id="ProtNLM"/>
    </source>
</evidence>
<dbReference type="InterPro" id="IPR011051">
    <property type="entry name" value="RmlC_Cupin_sf"/>
</dbReference>
<accession>A0ABM9HYY8</accession>
<reference evidence="1 2" key="1">
    <citation type="submission" date="2023-03" db="EMBL/GenBank/DDBJ databases">
        <authorList>
            <person name="Pearce D."/>
        </authorList>
    </citation>
    <scope>NUCLEOTIDE SEQUENCE [LARGE SCALE GENOMIC DNA]</scope>
    <source>
        <strain evidence="1">Msz</strain>
    </source>
</reference>
<proteinExistence type="predicted"/>
<gene>
    <name evidence="1" type="ORF">MSZNOR_1172</name>
</gene>
<protein>
    <recommendedName>
        <fullName evidence="3">Cupin type-1 domain-containing protein</fullName>
    </recommendedName>
</protein>
<dbReference type="InterPro" id="IPR014710">
    <property type="entry name" value="RmlC-like_jellyroll"/>
</dbReference>
<dbReference type="SUPFAM" id="SSF51182">
    <property type="entry name" value="RmlC-like cupins"/>
    <property type="match status" value="1"/>
</dbReference>
<evidence type="ECO:0000313" key="2">
    <source>
        <dbReference type="Proteomes" id="UP001162030"/>
    </source>
</evidence>